<proteinExistence type="predicted"/>
<reference evidence="3" key="1">
    <citation type="submission" date="2017-02" db="UniProtKB">
        <authorList>
            <consortium name="WormBaseParasite"/>
        </authorList>
    </citation>
    <scope>IDENTIFICATION</scope>
</reference>
<name>A0A0M3HK36_ASCLU</name>
<dbReference type="PROSITE" id="PS50297">
    <property type="entry name" value="ANK_REP_REGION"/>
    <property type="match status" value="1"/>
</dbReference>
<dbReference type="AlphaFoldDB" id="A0A0M3HK36"/>
<organism evidence="2 3">
    <name type="scientific">Ascaris lumbricoides</name>
    <name type="common">Giant roundworm</name>
    <dbReference type="NCBI Taxonomy" id="6252"/>
    <lineage>
        <taxon>Eukaryota</taxon>
        <taxon>Metazoa</taxon>
        <taxon>Ecdysozoa</taxon>
        <taxon>Nematoda</taxon>
        <taxon>Chromadorea</taxon>
        <taxon>Rhabditida</taxon>
        <taxon>Spirurina</taxon>
        <taxon>Ascaridomorpha</taxon>
        <taxon>Ascaridoidea</taxon>
        <taxon>Ascarididae</taxon>
        <taxon>Ascaris</taxon>
    </lineage>
</organism>
<dbReference type="InterPro" id="IPR036770">
    <property type="entry name" value="Ankyrin_rpt-contain_sf"/>
</dbReference>
<dbReference type="SUPFAM" id="SSF48403">
    <property type="entry name" value="Ankyrin repeat"/>
    <property type="match status" value="1"/>
</dbReference>
<dbReference type="Proteomes" id="UP000036681">
    <property type="component" value="Unplaced"/>
</dbReference>
<evidence type="ECO:0000313" key="3">
    <source>
        <dbReference type="WBParaSite" id="ALUE_0000188101-mRNA-1"/>
    </source>
</evidence>
<evidence type="ECO:0000313" key="2">
    <source>
        <dbReference type="Proteomes" id="UP000036681"/>
    </source>
</evidence>
<dbReference type="WBParaSite" id="ALUE_0000188101-mRNA-1">
    <property type="protein sequence ID" value="ALUE_0000188101-mRNA-1"/>
    <property type="gene ID" value="ALUE_0000188101"/>
</dbReference>
<dbReference type="PROSITE" id="PS50088">
    <property type="entry name" value="ANK_REPEAT"/>
    <property type="match status" value="1"/>
</dbReference>
<protein>
    <submittedName>
        <fullName evidence="3">ANK_REP_REGION domain-containing protein</fullName>
    </submittedName>
</protein>
<dbReference type="InterPro" id="IPR002110">
    <property type="entry name" value="Ankyrin_rpt"/>
</dbReference>
<keyword evidence="1" id="KW-0040">ANK repeat</keyword>
<accession>A0A0M3HK36</accession>
<keyword evidence="2" id="KW-1185">Reference proteome</keyword>
<feature type="repeat" description="ANK" evidence="1">
    <location>
        <begin position="8"/>
        <end position="40"/>
    </location>
</feature>
<dbReference type="Pfam" id="PF00023">
    <property type="entry name" value="Ank"/>
    <property type="match status" value="1"/>
</dbReference>
<sequence>MASLKDSGGLTPLMEACDRGSTAISDLLLQFGANVALKNTDDWTAVDFLRNAISVGMVDEEDMSEAERLIRVMEDKLREGDLLY</sequence>
<evidence type="ECO:0000256" key="1">
    <source>
        <dbReference type="PROSITE-ProRule" id="PRU00023"/>
    </source>
</evidence>
<dbReference type="Gene3D" id="1.25.40.20">
    <property type="entry name" value="Ankyrin repeat-containing domain"/>
    <property type="match status" value="1"/>
</dbReference>